<gene>
    <name evidence="1" type="ORF">SAMN05216490_2563</name>
</gene>
<dbReference type="Proteomes" id="UP000199679">
    <property type="component" value="Chromosome I"/>
</dbReference>
<dbReference type="InterPro" id="IPR043741">
    <property type="entry name" value="DUF5686"/>
</dbReference>
<proteinExistence type="predicted"/>
<dbReference type="STRING" id="652787.SAMN05216490_2563"/>
<sequence length="902" mass="103411">MFTIYLFQLIQRFHSLIYSGKPWLIIFRYLNHNHFNHCKKIICFVTIILPLYCTAQKKDSLKATHDTVINKLPPNSKFTQVNGRVTNEFSGQPLAYVNVKFTGSNIGTNTDNEGKFSLGAPGSFTHITFSSEGYQKVVKAINGGQNNTINVKLKPSQTQLKEVVINSGKSKRYRNKGNPAVELIQQVIDHKNQNRMESTDYLQYDRYERIGLSLFNLSPKLTNSHFFSKYKFMLDSTTVINGQVQTSMPVFFTEKLYQNYFRKAPEKSIQVLLAEKGINIIKFVDTAGLDIYLNRLYGNNIDIYDNNVFIITNQFLSPIADHAPDFYKFFITDTIQNGKEKLVELSFTPRNKGDLLFEGKLRVTLDGRYAVESCELNVNKQININFMRSLKIRLDFKQYPNGRFYLTKSNVDADFGIFKDRGAGVFGERTVVYSNYKLNAPLPAVFYEGKSLQSAVNSKQSDTSYWVQHRTDTLTSEQNHFYARINRLENMSSFKTATWIASTLTGGYADVGKVQIGPIGSFFSFNNQEGVRLQVGGRTTPKFDQTIYLEGYTAYGTKDKQLKYDLNTYFSLNKTPSYRFPNDYFKVSYLYDVNLPGQTFAITNEQEALSSFSTGKTDYWIYNKIFSFAYVKDFENHLSYNLAFRNWNQQAAGTLVYELNDPDNTIVHNLTTTEIDLGLRYAPHEQIIEGTQQRHSIHSKYPIFNLQFNHGLKGVLNGSYTYNNIYANIYKRFYFSQLGYSDVTMLGSLITGKVPFPLLSISPANQSIAYDPNAYNKMDYLEFVSDHYVGINFTQSFNGFFLNKIPLIKHLKWREYLSFKALYGGLRTENNPLYSKDLYQFPTGSNGSNGTYALGNTPYLEAGAGIGNIFKILRIDLIRRFDYLDHPGISPYGIKFSFTLDF</sequence>
<evidence type="ECO:0000313" key="2">
    <source>
        <dbReference type="Proteomes" id="UP000199679"/>
    </source>
</evidence>
<dbReference type="AlphaFoldDB" id="A0A1H1XW70"/>
<protein>
    <submittedName>
        <fullName evidence="1">CarboxypepD_reg-like domain-containing protein</fullName>
    </submittedName>
</protein>
<reference evidence="1 2" key="1">
    <citation type="submission" date="2016-10" db="EMBL/GenBank/DDBJ databases">
        <authorList>
            <person name="de Groot N.N."/>
        </authorList>
    </citation>
    <scope>NUCLEOTIDE SEQUENCE [LARGE SCALE GENOMIC DNA]</scope>
    <source>
        <strain evidence="1 2">MP1X4</strain>
    </source>
</reference>
<organism evidence="1 2">
    <name type="scientific">Mucilaginibacter mallensis</name>
    <dbReference type="NCBI Taxonomy" id="652787"/>
    <lineage>
        <taxon>Bacteria</taxon>
        <taxon>Pseudomonadati</taxon>
        <taxon>Bacteroidota</taxon>
        <taxon>Sphingobacteriia</taxon>
        <taxon>Sphingobacteriales</taxon>
        <taxon>Sphingobacteriaceae</taxon>
        <taxon>Mucilaginibacter</taxon>
    </lineage>
</organism>
<dbReference type="Pfam" id="PF13715">
    <property type="entry name" value="CarbopepD_reg_2"/>
    <property type="match status" value="1"/>
</dbReference>
<dbReference type="Gene3D" id="2.60.40.1120">
    <property type="entry name" value="Carboxypeptidase-like, regulatory domain"/>
    <property type="match status" value="1"/>
</dbReference>
<keyword evidence="2" id="KW-1185">Reference proteome</keyword>
<name>A0A1H1XW70_MUCMA</name>
<evidence type="ECO:0000313" key="1">
    <source>
        <dbReference type="EMBL" id="SDT13452.1"/>
    </source>
</evidence>
<dbReference type="SUPFAM" id="SSF49464">
    <property type="entry name" value="Carboxypeptidase regulatory domain-like"/>
    <property type="match status" value="1"/>
</dbReference>
<dbReference type="EMBL" id="LT629740">
    <property type="protein sequence ID" value="SDT13452.1"/>
    <property type="molecule type" value="Genomic_DNA"/>
</dbReference>
<dbReference type="InterPro" id="IPR008969">
    <property type="entry name" value="CarboxyPept-like_regulatory"/>
</dbReference>
<accession>A0A1H1XW70</accession>
<dbReference type="Pfam" id="PF18939">
    <property type="entry name" value="DUF5686"/>
    <property type="match status" value="1"/>
</dbReference>